<dbReference type="PROSITE" id="PS50051">
    <property type="entry name" value="MCM_2"/>
    <property type="match status" value="1"/>
</dbReference>
<dbReference type="Gene3D" id="3.30.230.10">
    <property type="match status" value="1"/>
</dbReference>
<evidence type="ECO:0000313" key="6">
    <source>
        <dbReference type="Proteomes" id="UP000321196"/>
    </source>
</evidence>
<name>A0A5C8HP47_9MICO</name>
<dbReference type="InterPro" id="IPR027417">
    <property type="entry name" value="P-loop_NTPase"/>
</dbReference>
<dbReference type="InterPro" id="IPR045006">
    <property type="entry name" value="CHLI-like"/>
</dbReference>
<dbReference type="SUPFAM" id="SSF52540">
    <property type="entry name" value="P-loop containing nucleoside triphosphate hydrolases"/>
    <property type="match status" value="1"/>
</dbReference>
<dbReference type="Gene3D" id="3.40.50.300">
    <property type="entry name" value="P-loop containing nucleotide triphosphate hydrolases"/>
    <property type="match status" value="1"/>
</dbReference>
<dbReference type="Proteomes" id="UP000321196">
    <property type="component" value="Unassembled WGS sequence"/>
</dbReference>
<dbReference type="Pfam" id="PF13335">
    <property type="entry name" value="Mg_chelatase_C"/>
    <property type="match status" value="1"/>
</dbReference>
<feature type="domain" description="MCM C-terminal AAA(+) ATPase" evidence="4">
    <location>
        <begin position="276"/>
        <end position="351"/>
    </location>
</feature>
<dbReference type="Pfam" id="PF13541">
    <property type="entry name" value="ChlI"/>
    <property type="match status" value="1"/>
</dbReference>
<evidence type="ECO:0000256" key="1">
    <source>
        <dbReference type="ARBA" id="ARBA00006354"/>
    </source>
</evidence>
<proteinExistence type="inferred from homology"/>
<dbReference type="PANTHER" id="PTHR32039:SF7">
    <property type="entry name" value="COMPETENCE PROTEIN COMM"/>
    <property type="match status" value="1"/>
</dbReference>
<comment type="caution">
    <text evidence="5">The sequence shown here is derived from an EMBL/GenBank/DDBJ whole genome shotgun (WGS) entry which is preliminary data.</text>
</comment>
<dbReference type="InterPro" id="IPR020568">
    <property type="entry name" value="Ribosomal_Su5_D2-typ_SF"/>
</dbReference>
<evidence type="ECO:0000256" key="2">
    <source>
        <dbReference type="ARBA" id="ARBA00022741"/>
    </source>
</evidence>
<dbReference type="InterPro" id="IPR025158">
    <property type="entry name" value="Mg_chelat-rel_C"/>
</dbReference>
<dbReference type="RefSeq" id="WP_147824575.1">
    <property type="nucleotide sequence ID" value="NZ_BAAARG010000001.1"/>
</dbReference>
<dbReference type="SMART" id="SM00382">
    <property type="entry name" value="AAA"/>
    <property type="match status" value="1"/>
</dbReference>
<dbReference type="EMBL" id="VRSW01000001">
    <property type="protein sequence ID" value="TXK05764.1"/>
    <property type="molecule type" value="Genomic_DNA"/>
</dbReference>
<dbReference type="InterPro" id="IPR004482">
    <property type="entry name" value="Mg_chelat-rel"/>
</dbReference>
<keyword evidence="6" id="KW-1185">Reference proteome</keyword>
<dbReference type="AlphaFoldDB" id="A0A5C8HP47"/>
<dbReference type="NCBIfam" id="TIGR00368">
    <property type="entry name" value="YifB family Mg chelatase-like AAA ATPase"/>
    <property type="match status" value="1"/>
</dbReference>
<dbReference type="InterPro" id="IPR014721">
    <property type="entry name" value="Ribsml_uS5_D2-typ_fold_subgr"/>
</dbReference>
<dbReference type="OrthoDB" id="9813147at2"/>
<gene>
    <name evidence="5" type="ORF">FVP60_01900</name>
</gene>
<evidence type="ECO:0000256" key="3">
    <source>
        <dbReference type="ARBA" id="ARBA00022840"/>
    </source>
</evidence>
<organism evidence="5 6">
    <name type="scientific">Microbacterium mitrae</name>
    <dbReference type="NCBI Taxonomy" id="664640"/>
    <lineage>
        <taxon>Bacteria</taxon>
        <taxon>Bacillati</taxon>
        <taxon>Actinomycetota</taxon>
        <taxon>Actinomycetes</taxon>
        <taxon>Micrococcales</taxon>
        <taxon>Microbacteriaceae</taxon>
        <taxon>Microbacterium</taxon>
    </lineage>
</organism>
<dbReference type="GO" id="GO:0003677">
    <property type="term" value="F:DNA binding"/>
    <property type="evidence" value="ECO:0007669"/>
    <property type="project" value="InterPro"/>
</dbReference>
<sequence>MSVVRTWAIALNGITGALVEVEADLSSQTPAFDLIGLADKALGEAVRRVSNACFNAQLPLPRRRITVNLSPAALPKRGSGFDVAIAMAAIATEHKISLESLHRTVHIGELGLDGRLRPVPGVLPCVIAARDAGFDRVVVPFANRDEALLVPGIEVIGAVALSDVARAHGVECEEHELEPITSSSTVVADPLPGDLKDVVGQRDAVESLIVAAAGAHHVVMSGPPGAGKTMLASRLPGILPDLTHEQAIDVACIRSLAGAPLMALPSVVPFEAPHHTASVVALIGGGSGIIRPGAIARAAHGVLFLDEAAEFPSAVLDGLRQPLESGSITIHRAGAVATFPARCQLVVAMNPCPCGNYGVRGAECTCPSPAIRRYQSRLSGPVRDRIDIELPMRRVTSTTLASTVTTAKARDRVAAARERAAHRLRETPWRVNAEVSGAFLRREPVVAGARDALDRALERGQITLRGYDRSMRLAWTLADLDGTDKLSATHVGRALLLKQGMAV</sequence>
<dbReference type="Pfam" id="PF01078">
    <property type="entry name" value="Mg_chelatase"/>
    <property type="match status" value="1"/>
</dbReference>
<dbReference type="InterPro" id="IPR001208">
    <property type="entry name" value="MCM_dom"/>
</dbReference>
<keyword evidence="3" id="KW-0067">ATP-binding</keyword>
<dbReference type="InterPro" id="IPR000523">
    <property type="entry name" value="Mg_chelatse_chII-like_cat_dom"/>
</dbReference>
<reference evidence="5 6" key="1">
    <citation type="submission" date="2019-08" db="EMBL/GenBank/DDBJ databases">
        <authorList>
            <person name="Dong K."/>
        </authorList>
    </citation>
    <scope>NUCLEOTIDE SEQUENCE [LARGE SCALE GENOMIC DNA]</scope>
    <source>
        <strain evidence="5 6">M4-8</strain>
    </source>
</reference>
<evidence type="ECO:0000313" key="5">
    <source>
        <dbReference type="EMBL" id="TXK05764.1"/>
    </source>
</evidence>
<dbReference type="SUPFAM" id="SSF54211">
    <property type="entry name" value="Ribosomal protein S5 domain 2-like"/>
    <property type="match status" value="1"/>
</dbReference>
<keyword evidence="2" id="KW-0547">Nucleotide-binding</keyword>
<protein>
    <submittedName>
        <fullName evidence="5">YifB family Mg chelatase-like AAA ATPase</fullName>
    </submittedName>
</protein>
<dbReference type="PANTHER" id="PTHR32039">
    <property type="entry name" value="MAGNESIUM-CHELATASE SUBUNIT CHLI"/>
    <property type="match status" value="1"/>
</dbReference>
<evidence type="ECO:0000259" key="4">
    <source>
        <dbReference type="PROSITE" id="PS50051"/>
    </source>
</evidence>
<accession>A0A5C8HP47</accession>
<comment type="similarity">
    <text evidence="1">Belongs to the Mg-chelatase subunits D/I family. ComM subfamily.</text>
</comment>
<dbReference type="GO" id="GO:0005524">
    <property type="term" value="F:ATP binding"/>
    <property type="evidence" value="ECO:0007669"/>
    <property type="project" value="UniProtKB-KW"/>
</dbReference>
<dbReference type="InterPro" id="IPR003593">
    <property type="entry name" value="AAA+_ATPase"/>
</dbReference>